<protein>
    <recommendedName>
        <fullName evidence="8">Copper type II ascorbate-dependent monooxygenase C-terminal domain-containing protein</fullName>
    </recommendedName>
</protein>
<dbReference type="PANTHER" id="PTHR10157:SF29">
    <property type="entry name" value="DOPAMINE BETA-HYDROXYLASE"/>
    <property type="match status" value="1"/>
</dbReference>
<gene>
    <name evidence="9" type="ORF">CALMAC_LOCUS17517</name>
</gene>
<dbReference type="Proteomes" id="UP000410492">
    <property type="component" value="Unassembled WGS sequence"/>
</dbReference>
<keyword evidence="5" id="KW-0472">Membrane</keyword>
<dbReference type="Gene3D" id="2.60.120.230">
    <property type="match status" value="1"/>
</dbReference>
<dbReference type="InterPro" id="IPR008977">
    <property type="entry name" value="PHM/PNGase_F_dom_sf"/>
</dbReference>
<name>A0A653DH58_CALMS</name>
<reference evidence="9 10" key="1">
    <citation type="submission" date="2019-01" db="EMBL/GenBank/DDBJ databases">
        <authorList>
            <person name="Sayadi A."/>
        </authorList>
    </citation>
    <scope>NUCLEOTIDE SEQUENCE [LARGE SCALE GENOMIC DNA]</scope>
</reference>
<keyword evidence="3" id="KW-0812">Transmembrane</keyword>
<dbReference type="InterPro" id="IPR014784">
    <property type="entry name" value="Cu2_ascorb_mOase-like_C"/>
</dbReference>
<dbReference type="AlphaFoldDB" id="A0A653DH58"/>
<keyword evidence="10" id="KW-1185">Reference proteome</keyword>
<feature type="domain" description="Copper type II ascorbate-dependent monooxygenase C-terminal" evidence="8">
    <location>
        <begin position="21"/>
        <end position="106"/>
    </location>
</feature>
<evidence type="ECO:0000256" key="4">
    <source>
        <dbReference type="ARBA" id="ARBA00022989"/>
    </source>
</evidence>
<evidence type="ECO:0000256" key="6">
    <source>
        <dbReference type="ARBA" id="ARBA00023157"/>
    </source>
</evidence>
<dbReference type="GO" id="GO:0005507">
    <property type="term" value="F:copper ion binding"/>
    <property type="evidence" value="ECO:0007669"/>
    <property type="project" value="TreeGrafter"/>
</dbReference>
<keyword evidence="4" id="KW-1133">Transmembrane helix</keyword>
<proteinExistence type="predicted"/>
<evidence type="ECO:0000256" key="7">
    <source>
        <dbReference type="SAM" id="MobiDB-lite"/>
    </source>
</evidence>
<evidence type="ECO:0000256" key="5">
    <source>
        <dbReference type="ARBA" id="ARBA00023136"/>
    </source>
</evidence>
<dbReference type="GO" id="GO:0042420">
    <property type="term" value="P:dopamine catabolic process"/>
    <property type="evidence" value="ECO:0007669"/>
    <property type="project" value="TreeGrafter"/>
</dbReference>
<dbReference type="PANTHER" id="PTHR10157">
    <property type="entry name" value="DOPAMINE BETA HYDROXYLASE RELATED"/>
    <property type="match status" value="1"/>
</dbReference>
<evidence type="ECO:0000256" key="1">
    <source>
        <dbReference type="ARBA" id="ARBA00001973"/>
    </source>
</evidence>
<accession>A0A653DH58</accession>
<dbReference type="OrthoDB" id="10682274at2759"/>
<comment type="subcellular location">
    <subcellularLocation>
        <location evidence="2">Membrane</location>
    </subcellularLocation>
</comment>
<dbReference type="InterPro" id="IPR000945">
    <property type="entry name" value="DBH-like"/>
</dbReference>
<dbReference type="SUPFAM" id="SSF49742">
    <property type="entry name" value="PHM/PNGase F"/>
    <property type="match status" value="1"/>
</dbReference>
<organism evidence="9 10">
    <name type="scientific">Callosobruchus maculatus</name>
    <name type="common">Southern cowpea weevil</name>
    <name type="synonym">Pulse bruchid</name>
    <dbReference type="NCBI Taxonomy" id="64391"/>
    <lineage>
        <taxon>Eukaryota</taxon>
        <taxon>Metazoa</taxon>
        <taxon>Ecdysozoa</taxon>
        <taxon>Arthropoda</taxon>
        <taxon>Hexapoda</taxon>
        <taxon>Insecta</taxon>
        <taxon>Pterygota</taxon>
        <taxon>Neoptera</taxon>
        <taxon>Endopterygota</taxon>
        <taxon>Coleoptera</taxon>
        <taxon>Polyphaga</taxon>
        <taxon>Cucujiformia</taxon>
        <taxon>Chrysomeloidea</taxon>
        <taxon>Chrysomelidae</taxon>
        <taxon>Bruchinae</taxon>
        <taxon>Bruchini</taxon>
        <taxon>Callosobruchus</taxon>
    </lineage>
</organism>
<evidence type="ECO:0000256" key="3">
    <source>
        <dbReference type="ARBA" id="ARBA00022692"/>
    </source>
</evidence>
<comment type="cofactor">
    <cofactor evidence="1">
        <name>Cu(2+)</name>
        <dbReference type="ChEBI" id="CHEBI:29036"/>
    </cofactor>
</comment>
<dbReference type="EMBL" id="CAACVG010012056">
    <property type="protein sequence ID" value="VEN59541.1"/>
    <property type="molecule type" value="Genomic_DNA"/>
</dbReference>
<evidence type="ECO:0000313" key="9">
    <source>
        <dbReference type="EMBL" id="VEN59541.1"/>
    </source>
</evidence>
<keyword evidence="6" id="KW-1015">Disulfide bond</keyword>
<dbReference type="GO" id="GO:0006589">
    <property type="term" value="P:octopamine biosynthetic process"/>
    <property type="evidence" value="ECO:0007669"/>
    <property type="project" value="TreeGrafter"/>
</dbReference>
<evidence type="ECO:0000259" key="8">
    <source>
        <dbReference type="Pfam" id="PF03712"/>
    </source>
</evidence>
<dbReference type="GO" id="GO:0042421">
    <property type="term" value="P:norepinephrine biosynthetic process"/>
    <property type="evidence" value="ECO:0007669"/>
    <property type="project" value="TreeGrafter"/>
</dbReference>
<evidence type="ECO:0000256" key="2">
    <source>
        <dbReference type="ARBA" id="ARBA00004370"/>
    </source>
</evidence>
<dbReference type="GO" id="GO:0005615">
    <property type="term" value="C:extracellular space"/>
    <property type="evidence" value="ECO:0007669"/>
    <property type="project" value="TreeGrafter"/>
</dbReference>
<feature type="region of interest" description="Disordered" evidence="7">
    <location>
        <begin position="122"/>
        <end position="147"/>
    </location>
</feature>
<dbReference type="Pfam" id="PF03712">
    <property type="entry name" value="Cu2_monoox_C"/>
    <property type="match status" value="1"/>
</dbReference>
<dbReference type="InterPro" id="IPR024548">
    <property type="entry name" value="Cu2_monoox_C"/>
</dbReference>
<dbReference type="GO" id="GO:0004500">
    <property type="term" value="F:dopamine beta-monooxygenase activity"/>
    <property type="evidence" value="ECO:0007669"/>
    <property type="project" value="InterPro"/>
</dbReference>
<sequence length="147" mass="16946">MAIPPGQEQFQLSGYCTSAWTRVITRHFDSYGKELPELNRDNHYSTHFQEIRRLKKPVKVLPGHVLITRCDYNTEDRQNITLGGFSISDEMCVNYIHYFPHTELEMGRAVDFSRQRSIRQLQGDQMEQNQSSAVAGSVQRSTSQHAV</sequence>
<evidence type="ECO:0000313" key="10">
    <source>
        <dbReference type="Proteomes" id="UP000410492"/>
    </source>
</evidence>
<dbReference type="GO" id="GO:0030667">
    <property type="term" value="C:secretory granule membrane"/>
    <property type="evidence" value="ECO:0007669"/>
    <property type="project" value="TreeGrafter"/>
</dbReference>